<name>A0A4Q1BQQ5_TREME</name>
<protein>
    <submittedName>
        <fullName evidence="2">Uncharacterized protein</fullName>
    </submittedName>
</protein>
<feature type="compositionally biased region" description="Basic and acidic residues" evidence="1">
    <location>
        <begin position="1"/>
        <end position="10"/>
    </location>
</feature>
<dbReference type="AlphaFoldDB" id="A0A4Q1BQQ5"/>
<gene>
    <name evidence="2" type="ORF">M231_02395</name>
</gene>
<reference evidence="2 3" key="1">
    <citation type="submission" date="2016-06" db="EMBL/GenBank/DDBJ databases">
        <title>Evolution of pathogenesis and genome organization in the Tremellales.</title>
        <authorList>
            <person name="Cuomo C."/>
            <person name="Litvintseva A."/>
            <person name="Heitman J."/>
            <person name="Chen Y."/>
            <person name="Sun S."/>
            <person name="Springer D."/>
            <person name="Dromer F."/>
            <person name="Young S."/>
            <person name="Zeng Q."/>
            <person name="Chapman S."/>
            <person name="Gujja S."/>
            <person name="Saif S."/>
            <person name="Birren B."/>
        </authorList>
    </citation>
    <scope>NUCLEOTIDE SEQUENCE [LARGE SCALE GENOMIC DNA]</scope>
    <source>
        <strain evidence="2 3">ATCC 28783</strain>
    </source>
</reference>
<keyword evidence="3" id="KW-1185">Reference proteome</keyword>
<organism evidence="2 3">
    <name type="scientific">Tremella mesenterica</name>
    <name type="common">Jelly fungus</name>
    <dbReference type="NCBI Taxonomy" id="5217"/>
    <lineage>
        <taxon>Eukaryota</taxon>
        <taxon>Fungi</taxon>
        <taxon>Dikarya</taxon>
        <taxon>Basidiomycota</taxon>
        <taxon>Agaricomycotina</taxon>
        <taxon>Tremellomycetes</taxon>
        <taxon>Tremellales</taxon>
        <taxon>Tremellaceae</taxon>
        <taxon>Tremella</taxon>
    </lineage>
</organism>
<feature type="region of interest" description="Disordered" evidence="1">
    <location>
        <begin position="1"/>
        <end position="25"/>
    </location>
</feature>
<dbReference type="Proteomes" id="UP000289152">
    <property type="component" value="Unassembled WGS sequence"/>
</dbReference>
<comment type="caution">
    <text evidence="2">The sequence shown here is derived from an EMBL/GenBank/DDBJ whole genome shotgun (WGS) entry which is preliminary data.</text>
</comment>
<dbReference type="VEuPathDB" id="FungiDB:TREMEDRAFT_41782"/>
<evidence type="ECO:0000313" key="3">
    <source>
        <dbReference type="Proteomes" id="UP000289152"/>
    </source>
</evidence>
<dbReference type="EMBL" id="SDIL01000020">
    <property type="protein sequence ID" value="RXK40281.1"/>
    <property type="molecule type" value="Genomic_DNA"/>
</dbReference>
<accession>A0A4Q1BQQ5</accession>
<feature type="compositionally biased region" description="Basic and acidic residues" evidence="1">
    <location>
        <begin position="40"/>
        <end position="55"/>
    </location>
</feature>
<sequence>MPEERVKRTDYFQSQPIPTPPNQAYQGHFRAESVDVVDDGYDHDHEPHQIGRSDSRTPLTPPHDTNNEKCQVTAFLSCQYWIVDRGSWIVD</sequence>
<evidence type="ECO:0000313" key="2">
    <source>
        <dbReference type="EMBL" id="RXK40281.1"/>
    </source>
</evidence>
<dbReference type="InParanoid" id="A0A4Q1BQQ5"/>
<feature type="region of interest" description="Disordered" evidence="1">
    <location>
        <begin position="38"/>
        <end position="66"/>
    </location>
</feature>
<proteinExistence type="predicted"/>
<evidence type="ECO:0000256" key="1">
    <source>
        <dbReference type="SAM" id="MobiDB-lite"/>
    </source>
</evidence>